<keyword evidence="2" id="KW-0732">Signal</keyword>
<evidence type="ECO:0000256" key="1">
    <source>
        <dbReference type="SAM" id="MobiDB-lite"/>
    </source>
</evidence>
<sequence length="513" mass="55683">MLRFLILFLALASCLPSSQLLVNGQGGEGTEVGPSDTTLSSGNLPETGNDNLQETGSDNLQETGNPPPVTSNTGRGRRLFSPKTWMSGRRKPKSSNPPPGTESGQTDGDTTDVNSNVEPTTLEDTTPVTEEVPSSGRRRRFPYIGRGSRGNVGNPPLDTVDESSETNDETTTVDELTEPVPPPRRGNSWWRDTFRRSRNRDNPPPAVVDPNTGVEEPDEPNPLDGDVPTGTNDEEPPAGPQTRPRRGRWGALGRCFGGICGDREREIESESDDVASSVSNPTSEQFDGRLQDPNALSSPEGSVGGSPSRGSGGGRRRLWPFGRSRTRGGPIPVTGGGQDDEVMDDPTTPLPNDNPPPDMVDPNTVDDDQTLVPDDTLPTGPSVDETDAGSQTRPRRSRFGLGSFGSCFGVGCRRRRPAPEEDEEPFTIDITSDIQDKRLNFDPAEPVEPPTKQDWPWKDWKGNTAGRRELSYRAWRRSVSSDVDHNILEIQVSGDTGLYVEFVGTPNEARNHP</sequence>
<comment type="caution">
    <text evidence="3">The sequence shown here is derived from an EMBL/GenBank/DDBJ whole genome shotgun (WGS) entry which is preliminary data.</text>
</comment>
<feature type="compositionally biased region" description="Acidic residues" evidence="1">
    <location>
        <begin position="159"/>
        <end position="177"/>
    </location>
</feature>
<organism evidence="3 4">
    <name type="scientific">Colletotrichum tanaceti</name>
    <dbReference type="NCBI Taxonomy" id="1306861"/>
    <lineage>
        <taxon>Eukaryota</taxon>
        <taxon>Fungi</taxon>
        <taxon>Dikarya</taxon>
        <taxon>Ascomycota</taxon>
        <taxon>Pezizomycotina</taxon>
        <taxon>Sordariomycetes</taxon>
        <taxon>Hypocreomycetidae</taxon>
        <taxon>Glomerellales</taxon>
        <taxon>Glomerellaceae</taxon>
        <taxon>Colletotrichum</taxon>
        <taxon>Colletotrichum destructivum species complex</taxon>
    </lineage>
</organism>
<feature type="compositionally biased region" description="Polar residues" evidence="1">
    <location>
        <begin position="102"/>
        <end position="128"/>
    </location>
</feature>
<feature type="compositionally biased region" description="Low complexity" evidence="1">
    <location>
        <begin position="297"/>
        <end position="309"/>
    </location>
</feature>
<feature type="chain" id="PRO_5020905924" evidence="2">
    <location>
        <begin position="21"/>
        <end position="513"/>
    </location>
</feature>
<dbReference type="Proteomes" id="UP000310108">
    <property type="component" value="Unassembled WGS sequence"/>
</dbReference>
<proteinExistence type="predicted"/>
<feature type="signal peptide" evidence="2">
    <location>
        <begin position="1"/>
        <end position="20"/>
    </location>
</feature>
<protein>
    <submittedName>
        <fullName evidence="3">Uncharacterized protein</fullName>
    </submittedName>
</protein>
<accession>A0A4U6XH35</accession>
<gene>
    <name evidence="3" type="ORF">CTA1_5348</name>
</gene>
<evidence type="ECO:0000256" key="2">
    <source>
        <dbReference type="SAM" id="SignalP"/>
    </source>
</evidence>
<dbReference type="AlphaFoldDB" id="A0A4U6XH35"/>
<reference evidence="3 4" key="1">
    <citation type="journal article" date="2019" name="PLoS ONE">
        <title>Comparative genome analysis indicates high evolutionary potential of pathogenicity genes in Colletotrichum tanaceti.</title>
        <authorList>
            <person name="Lelwala R.V."/>
            <person name="Korhonen P.K."/>
            <person name="Young N.D."/>
            <person name="Scott J.B."/>
            <person name="Ades P.A."/>
            <person name="Gasser R.B."/>
            <person name="Taylor P.W.J."/>
        </authorList>
    </citation>
    <scope>NUCLEOTIDE SEQUENCE [LARGE SCALE GENOMIC DNA]</scope>
    <source>
        <strain evidence="3">BRIP57314</strain>
    </source>
</reference>
<feature type="compositionally biased region" description="Polar residues" evidence="1">
    <location>
        <begin position="35"/>
        <end position="74"/>
    </location>
</feature>
<evidence type="ECO:0000313" key="3">
    <source>
        <dbReference type="EMBL" id="TKW54924.1"/>
    </source>
</evidence>
<feature type="compositionally biased region" description="Basic and acidic residues" evidence="1">
    <location>
        <begin position="192"/>
        <end position="201"/>
    </location>
</feature>
<name>A0A4U6XH35_9PEZI</name>
<keyword evidence="4" id="KW-1185">Reference proteome</keyword>
<feature type="region of interest" description="Disordered" evidence="1">
    <location>
        <begin position="433"/>
        <end position="460"/>
    </location>
</feature>
<dbReference type="EMBL" id="PJEX01000116">
    <property type="protein sequence ID" value="TKW54924.1"/>
    <property type="molecule type" value="Genomic_DNA"/>
</dbReference>
<feature type="compositionally biased region" description="Pro residues" evidence="1">
    <location>
        <begin position="348"/>
        <end position="359"/>
    </location>
</feature>
<feature type="region of interest" description="Disordered" evidence="1">
    <location>
        <begin position="25"/>
        <end position="404"/>
    </location>
</feature>
<evidence type="ECO:0000313" key="4">
    <source>
        <dbReference type="Proteomes" id="UP000310108"/>
    </source>
</evidence>